<dbReference type="InterPro" id="IPR028081">
    <property type="entry name" value="Leu-bd"/>
</dbReference>
<evidence type="ECO:0000256" key="1">
    <source>
        <dbReference type="ARBA" id="ARBA00010062"/>
    </source>
</evidence>
<dbReference type="InterPro" id="IPR028082">
    <property type="entry name" value="Peripla_BP_I"/>
</dbReference>
<dbReference type="Gene3D" id="3.40.50.2300">
    <property type="match status" value="2"/>
</dbReference>
<evidence type="ECO:0000256" key="3">
    <source>
        <dbReference type="SAM" id="SignalP"/>
    </source>
</evidence>
<dbReference type="InterPro" id="IPR051010">
    <property type="entry name" value="BCAA_transport"/>
</dbReference>
<dbReference type="SUPFAM" id="SSF53822">
    <property type="entry name" value="Periplasmic binding protein-like I"/>
    <property type="match status" value="1"/>
</dbReference>
<comment type="similarity">
    <text evidence="1">Belongs to the leucine-binding protein family.</text>
</comment>
<keyword evidence="2 3" id="KW-0732">Signal</keyword>
<protein>
    <submittedName>
        <fullName evidence="5">Branched-chain amino acid ABC transporter substrate-binding protein</fullName>
    </submittedName>
</protein>
<evidence type="ECO:0000259" key="4">
    <source>
        <dbReference type="Pfam" id="PF13458"/>
    </source>
</evidence>
<sequence length="420" mass="43254">MSTRIRPKVLMAGTAVLALVLAGCGGGDSAGTSAGTGGLKGDPIKLGSILTITNPAWSNGSVKTVNEAWAAHINGDLGGIGGRPVVVESCDDHGDPAKTSQCLNNLIDSGVVALVNNSSLAFGANALPAMEKAGIVNIGGWPVTADEYRSPYNFPATPGAAGSYPGLAVYFAATGAKKLAVAYSNTPSGQLVGQALKKQWETLGGTGYFMTEFDAAAADFTPTISKIASERPDAVILAVGEGAAPRMFQAVKNTGLAAKVGVSSTAGTQKVFQAAGDAAEGILYAFASVPADYDSEDARTYRDVLKKYAPGLDLTGQTAVAASSMQYAYDTLSAVKGELTKESVLATLQEGKPWKGLLTHGTDPKNAPAEMPQVTNPYMLILEYRNGSFVPATIQDPGNLSQYIDIQGDLAWIAGNPPKS</sequence>
<dbReference type="Proteomes" id="UP000331127">
    <property type="component" value="Unassembled WGS sequence"/>
</dbReference>
<dbReference type="RefSeq" id="WP_155356888.1">
    <property type="nucleotide sequence ID" value="NZ_BAAAHL010000068.1"/>
</dbReference>
<dbReference type="OrthoDB" id="3666180at2"/>
<reference evidence="5 6" key="1">
    <citation type="submission" date="2019-10" db="EMBL/GenBank/DDBJ databases">
        <title>Whole genome shotgun sequence of Acrocarpospora macrocephala NBRC 16266.</title>
        <authorList>
            <person name="Ichikawa N."/>
            <person name="Kimura A."/>
            <person name="Kitahashi Y."/>
            <person name="Komaki H."/>
            <person name="Oguchi A."/>
        </authorList>
    </citation>
    <scope>NUCLEOTIDE SEQUENCE [LARGE SCALE GENOMIC DNA]</scope>
    <source>
        <strain evidence="5 6">NBRC 16266</strain>
    </source>
</reference>
<evidence type="ECO:0000313" key="6">
    <source>
        <dbReference type="Proteomes" id="UP000331127"/>
    </source>
</evidence>
<keyword evidence="6" id="KW-1185">Reference proteome</keyword>
<feature type="chain" id="PRO_5039291956" evidence="3">
    <location>
        <begin position="23"/>
        <end position="420"/>
    </location>
</feature>
<evidence type="ECO:0000256" key="2">
    <source>
        <dbReference type="ARBA" id="ARBA00022729"/>
    </source>
</evidence>
<dbReference type="PANTHER" id="PTHR30483:SF6">
    <property type="entry name" value="PERIPLASMIC BINDING PROTEIN OF ABC TRANSPORTER FOR NATURAL AMINO ACIDS"/>
    <property type="match status" value="1"/>
</dbReference>
<organism evidence="5 6">
    <name type="scientific">Acrocarpospora macrocephala</name>
    <dbReference type="NCBI Taxonomy" id="150177"/>
    <lineage>
        <taxon>Bacteria</taxon>
        <taxon>Bacillati</taxon>
        <taxon>Actinomycetota</taxon>
        <taxon>Actinomycetes</taxon>
        <taxon>Streptosporangiales</taxon>
        <taxon>Streptosporangiaceae</taxon>
        <taxon>Acrocarpospora</taxon>
    </lineage>
</organism>
<dbReference type="AlphaFoldDB" id="A0A5M3WU36"/>
<dbReference type="EMBL" id="BLAE01000030">
    <property type="protein sequence ID" value="GES11529.1"/>
    <property type="molecule type" value="Genomic_DNA"/>
</dbReference>
<comment type="caution">
    <text evidence="5">The sequence shown here is derived from an EMBL/GenBank/DDBJ whole genome shotgun (WGS) entry which is preliminary data.</text>
</comment>
<gene>
    <name evidence="5" type="ORF">Amac_051260</name>
</gene>
<dbReference type="PANTHER" id="PTHR30483">
    <property type="entry name" value="LEUCINE-SPECIFIC-BINDING PROTEIN"/>
    <property type="match status" value="1"/>
</dbReference>
<evidence type="ECO:0000313" key="5">
    <source>
        <dbReference type="EMBL" id="GES11529.1"/>
    </source>
</evidence>
<accession>A0A5M3WU36</accession>
<name>A0A5M3WU36_9ACTN</name>
<feature type="domain" description="Leucine-binding protein" evidence="4">
    <location>
        <begin position="43"/>
        <end position="366"/>
    </location>
</feature>
<feature type="signal peptide" evidence="3">
    <location>
        <begin position="1"/>
        <end position="22"/>
    </location>
</feature>
<dbReference type="PROSITE" id="PS51257">
    <property type="entry name" value="PROKAR_LIPOPROTEIN"/>
    <property type="match status" value="1"/>
</dbReference>
<proteinExistence type="inferred from homology"/>
<dbReference type="Pfam" id="PF13458">
    <property type="entry name" value="Peripla_BP_6"/>
    <property type="match status" value="1"/>
</dbReference>